<feature type="non-terminal residue" evidence="1">
    <location>
        <position position="1"/>
    </location>
</feature>
<reference evidence="1" key="1">
    <citation type="journal article" date="2020" name="Fungal Divers.">
        <title>Resolving the Mortierellaceae phylogeny through synthesis of multi-gene phylogenetics and phylogenomics.</title>
        <authorList>
            <person name="Vandepol N."/>
            <person name="Liber J."/>
            <person name="Desiro A."/>
            <person name="Na H."/>
            <person name="Kennedy M."/>
            <person name="Barry K."/>
            <person name="Grigoriev I.V."/>
            <person name="Miller A.N."/>
            <person name="O'Donnell K."/>
            <person name="Stajich J.E."/>
            <person name="Bonito G."/>
        </authorList>
    </citation>
    <scope>NUCLEOTIDE SEQUENCE</scope>
    <source>
        <strain evidence="1">NVP1</strain>
    </source>
</reference>
<evidence type="ECO:0000313" key="2">
    <source>
        <dbReference type="Proteomes" id="UP000696485"/>
    </source>
</evidence>
<accession>A0A9P5VG51</accession>
<gene>
    <name evidence="1" type="ORF">BG006_004413</name>
</gene>
<sequence>IVQVESLDPYAAQNCRKAAVKSGRWNCTPSEYDTLMAPRGIWACRNLKTLHVKCSDDRPLENRWIVSSVDHKDMTHTQTRVIFGYLAKVCPNLEELHVVLSPADLGLQSGLCLLSRLKRLERLEIAMSAPILFWPLERQAWDWIAYRKTRLQVWLRGGELFLWDSAIREEEWQLWEDNV</sequence>
<feature type="non-terminal residue" evidence="1">
    <location>
        <position position="179"/>
    </location>
</feature>
<protein>
    <submittedName>
        <fullName evidence="1">Uncharacterized protein</fullName>
    </submittedName>
</protein>
<dbReference type="Proteomes" id="UP000696485">
    <property type="component" value="Unassembled WGS sequence"/>
</dbReference>
<proteinExistence type="predicted"/>
<organism evidence="1 2">
    <name type="scientific">Podila minutissima</name>
    <dbReference type="NCBI Taxonomy" id="64525"/>
    <lineage>
        <taxon>Eukaryota</taxon>
        <taxon>Fungi</taxon>
        <taxon>Fungi incertae sedis</taxon>
        <taxon>Mucoromycota</taxon>
        <taxon>Mortierellomycotina</taxon>
        <taxon>Mortierellomycetes</taxon>
        <taxon>Mortierellales</taxon>
        <taxon>Mortierellaceae</taxon>
        <taxon>Podila</taxon>
    </lineage>
</organism>
<dbReference type="EMBL" id="JAAAUY010002434">
    <property type="protein sequence ID" value="KAF9312248.1"/>
    <property type="molecule type" value="Genomic_DNA"/>
</dbReference>
<dbReference type="AlphaFoldDB" id="A0A9P5VG51"/>
<keyword evidence="2" id="KW-1185">Reference proteome</keyword>
<comment type="caution">
    <text evidence="1">The sequence shown here is derived from an EMBL/GenBank/DDBJ whole genome shotgun (WGS) entry which is preliminary data.</text>
</comment>
<name>A0A9P5VG51_9FUNG</name>
<evidence type="ECO:0000313" key="1">
    <source>
        <dbReference type="EMBL" id="KAF9312248.1"/>
    </source>
</evidence>